<accession>A0ACB8ZLD7</accession>
<reference evidence="2" key="1">
    <citation type="journal article" date="2022" name="Mol. Ecol. Resour.">
        <title>The genomes of chicory, endive, great burdock and yacon provide insights into Asteraceae palaeo-polyploidization history and plant inulin production.</title>
        <authorList>
            <person name="Fan W."/>
            <person name="Wang S."/>
            <person name="Wang H."/>
            <person name="Wang A."/>
            <person name="Jiang F."/>
            <person name="Liu H."/>
            <person name="Zhao H."/>
            <person name="Xu D."/>
            <person name="Zhang Y."/>
        </authorList>
    </citation>
    <scope>NUCLEOTIDE SEQUENCE [LARGE SCALE GENOMIC DNA]</scope>
    <source>
        <strain evidence="2">cv. Punajuju</strain>
    </source>
</reference>
<evidence type="ECO:0000313" key="1">
    <source>
        <dbReference type="EMBL" id="KAI3698311.1"/>
    </source>
</evidence>
<gene>
    <name evidence="1" type="ORF">L2E82_41768</name>
</gene>
<sequence>MAYGYIASEYGFVQNMPYGYLHEFIRTSMAGKIRRFKGGYMVFWIKLSNSLPIRGEIVPTNDVSTTNANALRRPVPARPWMQPNTYGITYGGLMVEWELIYIGTPHIEDVYVGLYGGGGMACMVVEACITIFMEVLWVVCMLFVWVDRAALMLLAERKENQNDRMKYATDHATVGAQREFVQGYPAQQLKSFTTTSFFSLL</sequence>
<organism evidence="1 2">
    <name type="scientific">Cichorium intybus</name>
    <name type="common">Chicory</name>
    <dbReference type="NCBI Taxonomy" id="13427"/>
    <lineage>
        <taxon>Eukaryota</taxon>
        <taxon>Viridiplantae</taxon>
        <taxon>Streptophyta</taxon>
        <taxon>Embryophyta</taxon>
        <taxon>Tracheophyta</taxon>
        <taxon>Spermatophyta</taxon>
        <taxon>Magnoliopsida</taxon>
        <taxon>eudicotyledons</taxon>
        <taxon>Gunneridae</taxon>
        <taxon>Pentapetalae</taxon>
        <taxon>asterids</taxon>
        <taxon>campanulids</taxon>
        <taxon>Asterales</taxon>
        <taxon>Asteraceae</taxon>
        <taxon>Cichorioideae</taxon>
        <taxon>Cichorieae</taxon>
        <taxon>Cichoriinae</taxon>
        <taxon>Cichorium</taxon>
    </lineage>
</organism>
<name>A0ACB8ZLD7_CICIN</name>
<comment type="caution">
    <text evidence="1">The sequence shown here is derived from an EMBL/GenBank/DDBJ whole genome shotgun (WGS) entry which is preliminary data.</text>
</comment>
<proteinExistence type="predicted"/>
<keyword evidence="2" id="KW-1185">Reference proteome</keyword>
<dbReference type="Proteomes" id="UP001055811">
    <property type="component" value="Linkage Group LG08"/>
</dbReference>
<protein>
    <submittedName>
        <fullName evidence="1">Uncharacterized protein</fullName>
    </submittedName>
</protein>
<reference evidence="1 2" key="2">
    <citation type="journal article" date="2022" name="Mol. Ecol. Resour.">
        <title>The genomes of chicory, endive, great burdock and yacon provide insights into Asteraceae paleo-polyploidization history and plant inulin production.</title>
        <authorList>
            <person name="Fan W."/>
            <person name="Wang S."/>
            <person name="Wang H."/>
            <person name="Wang A."/>
            <person name="Jiang F."/>
            <person name="Liu H."/>
            <person name="Zhao H."/>
            <person name="Xu D."/>
            <person name="Zhang Y."/>
        </authorList>
    </citation>
    <scope>NUCLEOTIDE SEQUENCE [LARGE SCALE GENOMIC DNA]</scope>
    <source>
        <strain evidence="2">cv. Punajuju</strain>
        <tissue evidence="1">Leaves</tissue>
    </source>
</reference>
<evidence type="ECO:0000313" key="2">
    <source>
        <dbReference type="Proteomes" id="UP001055811"/>
    </source>
</evidence>
<dbReference type="EMBL" id="CM042016">
    <property type="protein sequence ID" value="KAI3698311.1"/>
    <property type="molecule type" value="Genomic_DNA"/>
</dbReference>